<reference evidence="2" key="1">
    <citation type="journal article" date="2023" name="Nat. Plants">
        <title>Single-cell RNA sequencing provides a high-resolution roadmap for understanding the multicellular compartmentation of specialized metabolism.</title>
        <authorList>
            <person name="Sun S."/>
            <person name="Shen X."/>
            <person name="Li Y."/>
            <person name="Li Y."/>
            <person name="Wang S."/>
            <person name="Li R."/>
            <person name="Zhang H."/>
            <person name="Shen G."/>
            <person name="Guo B."/>
            <person name="Wei J."/>
            <person name="Xu J."/>
            <person name="St-Pierre B."/>
            <person name="Chen S."/>
            <person name="Sun C."/>
        </authorList>
    </citation>
    <scope>NUCLEOTIDE SEQUENCE [LARGE SCALE GENOMIC DNA]</scope>
</reference>
<proteinExistence type="predicted"/>
<keyword evidence="2" id="KW-1185">Reference proteome</keyword>
<evidence type="ECO:0000313" key="1">
    <source>
        <dbReference type="EMBL" id="KAI5656012.1"/>
    </source>
</evidence>
<name>A0ACC0A7S9_CATRO</name>
<evidence type="ECO:0000313" key="2">
    <source>
        <dbReference type="Proteomes" id="UP001060085"/>
    </source>
</evidence>
<accession>A0ACC0A7S9</accession>
<organism evidence="1 2">
    <name type="scientific">Catharanthus roseus</name>
    <name type="common">Madagascar periwinkle</name>
    <name type="synonym">Vinca rosea</name>
    <dbReference type="NCBI Taxonomy" id="4058"/>
    <lineage>
        <taxon>Eukaryota</taxon>
        <taxon>Viridiplantae</taxon>
        <taxon>Streptophyta</taxon>
        <taxon>Embryophyta</taxon>
        <taxon>Tracheophyta</taxon>
        <taxon>Spermatophyta</taxon>
        <taxon>Magnoliopsida</taxon>
        <taxon>eudicotyledons</taxon>
        <taxon>Gunneridae</taxon>
        <taxon>Pentapetalae</taxon>
        <taxon>asterids</taxon>
        <taxon>lamiids</taxon>
        <taxon>Gentianales</taxon>
        <taxon>Apocynaceae</taxon>
        <taxon>Rauvolfioideae</taxon>
        <taxon>Vinceae</taxon>
        <taxon>Catharanthinae</taxon>
        <taxon>Catharanthus</taxon>
    </lineage>
</organism>
<gene>
    <name evidence="1" type="ORF">M9H77_24805</name>
</gene>
<protein>
    <submittedName>
        <fullName evidence="1">Uncharacterized protein</fullName>
    </submittedName>
</protein>
<comment type="caution">
    <text evidence="1">The sequence shown here is derived from an EMBL/GenBank/DDBJ whole genome shotgun (WGS) entry which is preliminary data.</text>
</comment>
<sequence length="121" mass="14161">MAHFSRVRVNYTEKKERKIYNYYLLNCLFGLEANLKVMDSRFNAKSFALKFAFLKDEKKHSIHVEKTVKIERLDLVPSLCPLLKCFKSSHVFEMPPFSLRYNLHDSAPSISTGDFIDLLIL</sequence>
<dbReference type="Proteomes" id="UP001060085">
    <property type="component" value="Linkage Group LG06"/>
</dbReference>
<dbReference type="EMBL" id="CM044706">
    <property type="protein sequence ID" value="KAI5656012.1"/>
    <property type="molecule type" value="Genomic_DNA"/>
</dbReference>